<gene>
    <name evidence="2" type="ORF">HRR80_000289</name>
</gene>
<comment type="caution">
    <text evidence="2">The sequence shown here is derived from an EMBL/GenBank/DDBJ whole genome shotgun (WGS) entry which is preliminary data.</text>
</comment>
<evidence type="ECO:0000256" key="1">
    <source>
        <dbReference type="SAM" id="MobiDB-lite"/>
    </source>
</evidence>
<evidence type="ECO:0000313" key="2">
    <source>
        <dbReference type="EMBL" id="KAJ8995521.1"/>
    </source>
</evidence>
<dbReference type="AlphaFoldDB" id="A0AAN6J2J4"/>
<feature type="region of interest" description="Disordered" evidence="1">
    <location>
        <begin position="1"/>
        <end position="30"/>
    </location>
</feature>
<dbReference type="Proteomes" id="UP001161757">
    <property type="component" value="Unassembled WGS sequence"/>
</dbReference>
<feature type="compositionally biased region" description="Basic and acidic residues" evidence="1">
    <location>
        <begin position="1"/>
        <end position="13"/>
    </location>
</feature>
<organism evidence="2 3">
    <name type="scientific">Exophiala dermatitidis</name>
    <name type="common">Black yeast-like fungus</name>
    <name type="synonym">Wangiella dermatitidis</name>
    <dbReference type="NCBI Taxonomy" id="5970"/>
    <lineage>
        <taxon>Eukaryota</taxon>
        <taxon>Fungi</taxon>
        <taxon>Dikarya</taxon>
        <taxon>Ascomycota</taxon>
        <taxon>Pezizomycotina</taxon>
        <taxon>Eurotiomycetes</taxon>
        <taxon>Chaetothyriomycetidae</taxon>
        <taxon>Chaetothyriales</taxon>
        <taxon>Herpotrichiellaceae</taxon>
        <taxon>Exophiala</taxon>
    </lineage>
</organism>
<proteinExistence type="predicted"/>
<accession>A0AAN6J2J4</accession>
<name>A0AAN6J2J4_EXODE</name>
<dbReference type="EMBL" id="JAJGCB010000001">
    <property type="protein sequence ID" value="KAJ8995521.1"/>
    <property type="molecule type" value="Genomic_DNA"/>
</dbReference>
<sequence length="120" mass="13543">MLEAKGPKGESVRKTKTTFPTYGQKSARETSIRSLRGCETRPAHLATDAVAILEEMIWPYMLYVRQQSFSIVSGRSVSPMLSIWELNSHKKSNRFERRNPELAMLPIALPQCMLVCSNVG</sequence>
<evidence type="ECO:0000313" key="3">
    <source>
        <dbReference type="Proteomes" id="UP001161757"/>
    </source>
</evidence>
<protein>
    <submittedName>
        <fullName evidence="2">Uncharacterized protein</fullName>
    </submittedName>
</protein>
<reference evidence="2" key="1">
    <citation type="submission" date="2023-01" db="EMBL/GenBank/DDBJ databases">
        <title>Exophiala dermititidis isolated from Cystic Fibrosis Patient.</title>
        <authorList>
            <person name="Kurbessoian T."/>
            <person name="Crocker A."/>
            <person name="Murante D."/>
            <person name="Hogan D.A."/>
            <person name="Stajich J.E."/>
        </authorList>
    </citation>
    <scope>NUCLEOTIDE SEQUENCE</scope>
    <source>
        <strain evidence="2">Ex8</strain>
    </source>
</reference>